<feature type="transmembrane region" description="Helical" evidence="8">
    <location>
        <begin position="172"/>
        <end position="195"/>
    </location>
</feature>
<protein>
    <recommendedName>
        <fullName evidence="7">Vang-like protein</fullName>
    </recommendedName>
</protein>
<evidence type="ECO:0000256" key="6">
    <source>
        <dbReference type="ARBA" id="ARBA00025718"/>
    </source>
</evidence>
<feature type="transmembrane region" description="Helical" evidence="8">
    <location>
        <begin position="57"/>
        <end position="74"/>
    </location>
</feature>
<gene>
    <name evidence="9" type="primary">Vangl1</name>
    <name evidence="9" type="ORF">Anas_02988</name>
</gene>
<organism evidence="9 10">
    <name type="scientific">Armadillidium nasatum</name>
    <dbReference type="NCBI Taxonomy" id="96803"/>
    <lineage>
        <taxon>Eukaryota</taxon>
        <taxon>Metazoa</taxon>
        <taxon>Ecdysozoa</taxon>
        <taxon>Arthropoda</taxon>
        <taxon>Crustacea</taxon>
        <taxon>Multicrustacea</taxon>
        <taxon>Malacostraca</taxon>
        <taxon>Eumalacostraca</taxon>
        <taxon>Peracarida</taxon>
        <taxon>Isopoda</taxon>
        <taxon>Oniscidea</taxon>
        <taxon>Crinocheta</taxon>
        <taxon>Armadillidiidae</taxon>
        <taxon>Armadillidium</taxon>
    </lineage>
</organism>
<evidence type="ECO:0000256" key="7">
    <source>
        <dbReference type="PIRNR" id="PIRNR007991"/>
    </source>
</evidence>
<dbReference type="PANTHER" id="PTHR20886">
    <property type="entry name" value="VANG-LIKE PROTEIN"/>
    <property type="match status" value="1"/>
</dbReference>
<dbReference type="PIRSF" id="PIRSF007991">
    <property type="entry name" value="Strabismus"/>
    <property type="match status" value="1"/>
</dbReference>
<keyword evidence="4 8" id="KW-1133">Transmembrane helix</keyword>
<comment type="similarity">
    <text evidence="6 7">Belongs to the Vang family.</text>
</comment>
<accession>A0A5N5TN33</accession>
<proteinExistence type="inferred from homology"/>
<feature type="transmembrane region" description="Helical" evidence="8">
    <location>
        <begin position="143"/>
        <end position="166"/>
    </location>
</feature>
<keyword evidence="10" id="KW-1185">Reference proteome</keyword>
<keyword evidence="5 7" id="KW-0472">Membrane</keyword>
<evidence type="ECO:0000313" key="10">
    <source>
        <dbReference type="Proteomes" id="UP000326759"/>
    </source>
</evidence>
<comment type="caution">
    <text evidence="9">The sequence shown here is derived from an EMBL/GenBank/DDBJ whole genome shotgun (WGS) entry which is preliminary data.</text>
</comment>
<dbReference type="OrthoDB" id="8887313at2759"/>
<comment type="subcellular location">
    <subcellularLocation>
        <location evidence="1">Cell membrane</location>
        <topology evidence="1">Multi-pass membrane protein</topology>
    </subcellularLocation>
</comment>
<dbReference type="GO" id="GO:0005886">
    <property type="term" value="C:plasma membrane"/>
    <property type="evidence" value="ECO:0007669"/>
    <property type="project" value="UniProtKB-SubCell"/>
</dbReference>
<evidence type="ECO:0000256" key="4">
    <source>
        <dbReference type="ARBA" id="ARBA00022989"/>
    </source>
</evidence>
<reference evidence="9 10" key="1">
    <citation type="journal article" date="2019" name="PLoS Biol.">
        <title>Sex chromosomes control vertical transmission of feminizing Wolbachia symbionts in an isopod.</title>
        <authorList>
            <person name="Becking T."/>
            <person name="Chebbi M.A."/>
            <person name="Giraud I."/>
            <person name="Moumen B."/>
            <person name="Laverre T."/>
            <person name="Caubet Y."/>
            <person name="Peccoud J."/>
            <person name="Gilbert C."/>
            <person name="Cordaux R."/>
        </authorList>
    </citation>
    <scope>NUCLEOTIDE SEQUENCE [LARGE SCALE GENOMIC DNA]</scope>
    <source>
        <strain evidence="9">ANa2</strain>
        <tissue evidence="9">Whole body excluding digestive tract and cuticle</tissue>
    </source>
</reference>
<keyword evidence="2 7" id="KW-1003">Cell membrane</keyword>
<sequence>MTLQWVLKRLEKFERQRTNIEIQNYVQYYKKDSELQDLTTIHPHEQEQGLTFTCQRYAGSVLCAFVALFAFLSACTFDRKLENPIAMVLVPHIGFIELTKEQLKCDSECDGLLISASFKLLILLLGSWALFFRRPKATMPRIFIFRALVTMLVFVFTFSYWLFYIVQYRSVVYFSVSLVDALLFIHYLAVVLLELRHATPQYSIKVLRSPDGESKWYNIGQLSVQRAAVWILEKYYQDFSIYNPYLDRIPSKKKHNNSINSSFKYYDVDGEGDTGEGRTRAVLAATARRRDSAHNERFYEEHEYDRRVRKRKARLITAAEEAFAHIRRLHEDINRGGTGNPMNPHEAAQAVFPSLSRALQKYLRITRQQPRHTMEAILAHLAQCLSHDMSPRAFLEKYIKTEPVFQNDKELKDIQSWGLVCDQLLSRPISNGTVFQLRQNDVLLLCSVHTIPHFSIAEEVIHPKSNNGQTEVEASFKREIFSNYVN</sequence>
<evidence type="ECO:0000256" key="2">
    <source>
        <dbReference type="ARBA" id="ARBA00022475"/>
    </source>
</evidence>
<evidence type="ECO:0000313" key="9">
    <source>
        <dbReference type="EMBL" id="KAB7507594.1"/>
    </source>
</evidence>
<evidence type="ECO:0000256" key="3">
    <source>
        <dbReference type="ARBA" id="ARBA00022692"/>
    </source>
</evidence>
<evidence type="ECO:0000256" key="1">
    <source>
        <dbReference type="ARBA" id="ARBA00004651"/>
    </source>
</evidence>
<evidence type="ECO:0000256" key="5">
    <source>
        <dbReference type="ARBA" id="ARBA00023136"/>
    </source>
</evidence>
<evidence type="ECO:0000256" key="8">
    <source>
        <dbReference type="SAM" id="Phobius"/>
    </source>
</evidence>
<dbReference type="AlphaFoldDB" id="A0A5N5TN33"/>
<feature type="transmembrane region" description="Helical" evidence="8">
    <location>
        <begin position="112"/>
        <end position="131"/>
    </location>
</feature>
<name>A0A5N5TN33_9CRUS</name>
<dbReference type="EMBL" id="SEYY01000289">
    <property type="protein sequence ID" value="KAB7507594.1"/>
    <property type="molecule type" value="Genomic_DNA"/>
</dbReference>
<dbReference type="InterPro" id="IPR009539">
    <property type="entry name" value="VANGL"/>
</dbReference>
<dbReference type="Pfam" id="PF06638">
    <property type="entry name" value="Strabismus"/>
    <property type="match status" value="1"/>
</dbReference>
<keyword evidence="3 8" id="KW-0812">Transmembrane</keyword>
<dbReference type="Proteomes" id="UP000326759">
    <property type="component" value="Unassembled WGS sequence"/>
</dbReference>